<dbReference type="Proteomes" id="UP000324222">
    <property type="component" value="Unassembled WGS sequence"/>
</dbReference>
<feature type="region of interest" description="Disordered" evidence="1">
    <location>
        <begin position="45"/>
        <end position="70"/>
    </location>
</feature>
<evidence type="ECO:0000313" key="3">
    <source>
        <dbReference type="Proteomes" id="UP000324222"/>
    </source>
</evidence>
<dbReference type="EMBL" id="VSRR010000101">
    <property type="protein sequence ID" value="MPC10108.1"/>
    <property type="molecule type" value="Genomic_DNA"/>
</dbReference>
<accession>A0A5B7CM09</accession>
<comment type="caution">
    <text evidence="2">The sequence shown here is derived from an EMBL/GenBank/DDBJ whole genome shotgun (WGS) entry which is preliminary data.</text>
</comment>
<protein>
    <submittedName>
        <fullName evidence="2">Uncharacterized protein</fullName>
    </submittedName>
</protein>
<proteinExistence type="predicted"/>
<evidence type="ECO:0000256" key="1">
    <source>
        <dbReference type="SAM" id="MobiDB-lite"/>
    </source>
</evidence>
<sequence>MNINQSKNGAPFYPSLTFHSFGIKSDERVQSKHIVNLKLNGSSCRTYSGPRPSGPTGLLEVHGKQVRQES</sequence>
<feature type="compositionally biased region" description="Basic and acidic residues" evidence="1">
    <location>
        <begin position="61"/>
        <end position="70"/>
    </location>
</feature>
<name>A0A5B7CM09_PORTR</name>
<gene>
    <name evidence="2" type="ORF">E2C01_002737</name>
</gene>
<organism evidence="2 3">
    <name type="scientific">Portunus trituberculatus</name>
    <name type="common">Swimming crab</name>
    <name type="synonym">Neptunus trituberculatus</name>
    <dbReference type="NCBI Taxonomy" id="210409"/>
    <lineage>
        <taxon>Eukaryota</taxon>
        <taxon>Metazoa</taxon>
        <taxon>Ecdysozoa</taxon>
        <taxon>Arthropoda</taxon>
        <taxon>Crustacea</taxon>
        <taxon>Multicrustacea</taxon>
        <taxon>Malacostraca</taxon>
        <taxon>Eumalacostraca</taxon>
        <taxon>Eucarida</taxon>
        <taxon>Decapoda</taxon>
        <taxon>Pleocyemata</taxon>
        <taxon>Brachyura</taxon>
        <taxon>Eubrachyura</taxon>
        <taxon>Portunoidea</taxon>
        <taxon>Portunidae</taxon>
        <taxon>Portuninae</taxon>
        <taxon>Portunus</taxon>
    </lineage>
</organism>
<evidence type="ECO:0000313" key="2">
    <source>
        <dbReference type="EMBL" id="MPC10108.1"/>
    </source>
</evidence>
<reference evidence="2 3" key="1">
    <citation type="submission" date="2019-05" db="EMBL/GenBank/DDBJ databases">
        <title>Another draft genome of Portunus trituberculatus and its Hox gene families provides insights of decapod evolution.</title>
        <authorList>
            <person name="Jeong J.-H."/>
            <person name="Song I."/>
            <person name="Kim S."/>
            <person name="Choi T."/>
            <person name="Kim D."/>
            <person name="Ryu S."/>
            <person name="Kim W."/>
        </authorList>
    </citation>
    <scope>NUCLEOTIDE SEQUENCE [LARGE SCALE GENOMIC DNA]</scope>
    <source>
        <tissue evidence="2">Muscle</tissue>
    </source>
</reference>
<dbReference type="AlphaFoldDB" id="A0A5B7CM09"/>
<keyword evidence="3" id="KW-1185">Reference proteome</keyword>